<feature type="compositionally biased region" description="Polar residues" evidence="5">
    <location>
        <begin position="1"/>
        <end position="11"/>
    </location>
</feature>
<dbReference type="GO" id="GO:0005794">
    <property type="term" value="C:Golgi apparatus"/>
    <property type="evidence" value="ECO:0007669"/>
    <property type="project" value="UniProtKB-SubCell"/>
</dbReference>
<feature type="region of interest" description="Disordered" evidence="5">
    <location>
        <begin position="1"/>
        <end position="52"/>
    </location>
</feature>
<sequence>MLAAATNTVDRTMTTPTITSPTLASPTMSSPRMEHLATTTPLPPSPMAEHDRLQHEHATLLERLQAATPRLAELGTLRDRLAQTTADLDAAHAEIDAQAAQVTDEADRADAAEAARDEALREVEALRDERDAARDEAEAAATEAAHHHEQLVALQAAMDAMQAAHASDVEYRVAHLQRKLDAAVADVRARDVAASTAAARIAELEEMVNDKSRTVRELQAEVHSLTNHIQTRLTELAKHHEVDRQLVANLIVQFMVQQDRRPEVLSLLAGMLCFSPEQYAAVGLAPPSVPGSVSASRRVSSVHADEMAPAQQQSQQQQPPAFQQSLSDKWISFLLREVSVGGAGAQENASTGAPS</sequence>
<dbReference type="STRING" id="578462.A0A0L0TA08"/>
<name>A0A0L0TA08_ALLM3</name>
<dbReference type="GO" id="GO:0031267">
    <property type="term" value="F:small GTPase binding"/>
    <property type="evidence" value="ECO:0007669"/>
    <property type="project" value="TreeGrafter"/>
</dbReference>
<proteinExistence type="predicted"/>
<reference evidence="8" key="2">
    <citation type="submission" date="2009-11" db="EMBL/GenBank/DDBJ databases">
        <title>The Genome Sequence of Allomyces macrogynus strain ATCC 38327.</title>
        <authorList>
            <consortium name="The Broad Institute Genome Sequencing Platform"/>
            <person name="Russ C."/>
            <person name="Cuomo C."/>
            <person name="Shea T."/>
            <person name="Young S.K."/>
            <person name="Zeng Q."/>
            <person name="Koehrsen M."/>
            <person name="Haas B."/>
            <person name="Borodovsky M."/>
            <person name="Guigo R."/>
            <person name="Alvarado L."/>
            <person name="Berlin A."/>
            <person name="Borenstein D."/>
            <person name="Chen Z."/>
            <person name="Engels R."/>
            <person name="Freedman E."/>
            <person name="Gellesch M."/>
            <person name="Goldberg J."/>
            <person name="Griggs A."/>
            <person name="Gujja S."/>
            <person name="Heiman D."/>
            <person name="Hepburn T."/>
            <person name="Howarth C."/>
            <person name="Jen D."/>
            <person name="Larson L."/>
            <person name="Lewis B."/>
            <person name="Mehta T."/>
            <person name="Park D."/>
            <person name="Pearson M."/>
            <person name="Roberts A."/>
            <person name="Saif S."/>
            <person name="Shenoy N."/>
            <person name="Sisk P."/>
            <person name="Stolte C."/>
            <person name="Sykes S."/>
            <person name="Walk T."/>
            <person name="White J."/>
            <person name="Yandava C."/>
            <person name="Burger G."/>
            <person name="Gray M.W."/>
            <person name="Holland P.W.H."/>
            <person name="King N."/>
            <person name="Lang F.B.F."/>
            <person name="Roger A.J."/>
            <person name="Ruiz-Trillo I."/>
            <person name="Lander E."/>
            <person name="Nusbaum C."/>
        </authorList>
    </citation>
    <scope>NUCLEOTIDE SEQUENCE [LARGE SCALE GENOMIC DNA]</scope>
    <source>
        <strain evidence="8">ATCC 38327</strain>
    </source>
</reference>
<feature type="compositionally biased region" description="Basic and acidic residues" evidence="5">
    <location>
        <begin position="128"/>
        <end position="137"/>
    </location>
</feature>
<feature type="region of interest" description="Disordered" evidence="5">
    <location>
        <begin position="293"/>
        <end position="323"/>
    </location>
</feature>
<dbReference type="PANTHER" id="PTHR18921">
    <property type="entry name" value="MYOSIN HEAVY CHAIN - RELATED"/>
    <property type="match status" value="1"/>
</dbReference>
<comment type="subcellular location">
    <subcellularLocation>
        <location evidence="1">Golgi apparatus</location>
    </subcellularLocation>
</comment>
<dbReference type="AlphaFoldDB" id="A0A0L0TA08"/>
<evidence type="ECO:0000313" key="8">
    <source>
        <dbReference type="Proteomes" id="UP000054350"/>
    </source>
</evidence>
<evidence type="ECO:0000256" key="2">
    <source>
        <dbReference type="ARBA" id="ARBA00023034"/>
    </source>
</evidence>
<organism evidence="7 8">
    <name type="scientific">Allomyces macrogynus (strain ATCC 38327)</name>
    <name type="common">Allomyces javanicus var. macrogynus</name>
    <dbReference type="NCBI Taxonomy" id="578462"/>
    <lineage>
        <taxon>Eukaryota</taxon>
        <taxon>Fungi</taxon>
        <taxon>Fungi incertae sedis</taxon>
        <taxon>Blastocladiomycota</taxon>
        <taxon>Blastocladiomycetes</taxon>
        <taxon>Blastocladiales</taxon>
        <taxon>Blastocladiaceae</taxon>
        <taxon>Allomyces</taxon>
    </lineage>
</organism>
<gene>
    <name evidence="7" type="ORF">AMAG_16139</name>
</gene>
<dbReference type="Proteomes" id="UP000054350">
    <property type="component" value="Unassembled WGS sequence"/>
</dbReference>
<evidence type="ECO:0000256" key="3">
    <source>
        <dbReference type="ARBA" id="ARBA00023054"/>
    </source>
</evidence>
<dbReference type="PANTHER" id="PTHR18921:SF2">
    <property type="entry name" value="THYROID RECEPTOR-INTERACTING PROTEIN 11"/>
    <property type="match status" value="1"/>
</dbReference>
<keyword evidence="2" id="KW-0333">Golgi apparatus</keyword>
<feature type="coiled-coil region" evidence="4">
    <location>
        <begin position="201"/>
        <end position="228"/>
    </location>
</feature>
<dbReference type="Gene3D" id="1.20.5.170">
    <property type="match status" value="1"/>
</dbReference>
<dbReference type="InterPro" id="IPR000237">
    <property type="entry name" value="GRIP_dom"/>
</dbReference>
<keyword evidence="3 4" id="KW-0175">Coiled coil</keyword>
<dbReference type="GO" id="GO:0007030">
    <property type="term" value="P:Golgi organization"/>
    <property type="evidence" value="ECO:0007669"/>
    <property type="project" value="TreeGrafter"/>
</dbReference>
<dbReference type="PROSITE" id="PS50913">
    <property type="entry name" value="GRIP"/>
    <property type="match status" value="1"/>
</dbReference>
<evidence type="ECO:0000256" key="1">
    <source>
        <dbReference type="ARBA" id="ARBA00004555"/>
    </source>
</evidence>
<evidence type="ECO:0000256" key="4">
    <source>
        <dbReference type="SAM" id="Coils"/>
    </source>
</evidence>
<accession>A0A0L0TA08</accession>
<keyword evidence="8" id="KW-1185">Reference proteome</keyword>
<feature type="region of interest" description="Disordered" evidence="5">
    <location>
        <begin position="128"/>
        <end position="147"/>
    </location>
</feature>
<dbReference type="EMBL" id="GG745373">
    <property type="protein sequence ID" value="KNE71577.1"/>
    <property type="molecule type" value="Genomic_DNA"/>
</dbReference>
<feature type="compositionally biased region" description="Low complexity" evidence="5">
    <location>
        <begin position="12"/>
        <end position="27"/>
    </location>
</feature>
<evidence type="ECO:0000259" key="6">
    <source>
        <dbReference type="PROSITE" id="PS50913"/>
    </source>
</evidence>
<feature type="domain" description="GRIP" evidence="6">
    <location>
        <begin position="237"/>
        <end position="285"/>
    </location>
</feature>
<reference evidence="7 8" key="1">
    <citation type="submission" date="2009-11" db="EMBL/GenBank/DDBJ databases">
        <title>Annotation of Allomyces macrogynus ATCC 38327.</title>
        <authorList>
            <consortium name="The Broad Institute Genome Sequencing Platform"/>
            <person name="Russ C."/>
            <person name="Cuomo C."/>
            <person name="Burger G."/>
            <person name="Gray M.W."/>
            <person name="Holland P.W.H."/>
            <person name="King N."/>
            <person name="Lang F.B.F."/>
            <person name="Roger A.J."/>
            <person name="Ruiz-Trillo I."/>
            <person name="Young S.K."/>
            <person name="Zeng Q."/>
            <person name="Gargeya S."/>
            <person name="Fitzgerald M."/>
            <person name="Haas B."/>
            <person name="Abouelleil A."/>
            <person name="Alvarado L."/>
            <person name="Arachchi H.M."/>
            <person name="Berlin A."/>
            <person name="Chapman S.B."/>
            <person name="Gearin G."/>
            <person name="Goldberg J."/>
            <person name="Griggs A."/>
            <person name="Gujja S."/>
            <person name="Hansen M."/>
            <person name="Heiman D."/>
            <person name="Howarth C."/>
            <person name="Larimer J."/>
            <person name="Lui A."/>
            <person name="MacDonald P.J.P."/>
            <person name="McCowen C."/>
            <person name="Montmayeur A."/>
            <person name="Murphy C."/>
            <person name="Neiman D."/>
            <person name="Pearson M."/>
            <person name="Priest M."/>
            <person name="Roberts A."/>
            <person name="Saif S."/>
            <person name="Shea T."/>
            <person name="Sisk P."/>
            <person name="Stolte C."/>
            <person name="Sykes S."/>
            <person name="Wortman J."/>
            <person name="Nusbaum C."/>
            <person name="Birren B."/>
        </authorList>
    </citation>
    <scope>NUCLEOTIDE SEQUENCE [LARGE SCALE GENOMIC DNA]</scope>
    <source>
        <strain evidence="7 8">ATCC 38327</strain>
    </source>
</reference>
<dbReference type="OrthoDB" id="425925at2759"/>
<dbReference type="VEuPathDB" id="FungiDB:AMAG_16139"/>
<evidence type="ECO:0000313" key="7">
    <source>
        <dbReference type="EMBL" id="KNE71577.1"/>
    </source>
</evidence>
<dbReference type="GO" id="GO:0006888">
    <property type="term" value="P:endoplasmic reticulum to Golgi vesicle-mediated transport"/>
    <property type="evidence" value="ECO:0007669"/>
    <property type="project" value="TreeGrafter"/>
</dbReference>
<evidence type="ECO:0000256" key="5">
    <source>
        <dbReference type="SAM" id="MobiDB-lite"/>
    </source>
</evidence>
<protein>
    <recommendedName>
        <fullName evidence="6">GRIP domain-containing protein</fullName>
    </recommendedName>
</protein>